<keyword evidence="9" id="KW-1185">Reference proteome</keyword>
<dbReference type="Pfam" id="PF00134">
    <property type="entry name" value="Cyclin_N"/>
    <property type="match status" value="1"/>
</dbReference>
<dbReference type="Gene3D" id="1.10.472.10">
    <property type="entry name" value="Cyclin-like"/>
    <property type="match status" value="2"/>
</dbReference>
<evidence type="ECO:0000256" key="2">
    <source>
        <dbReference type="ARBA" id="ARBA00023127"/>
    </source>
</evidence>
<dbReference type="EMBL" id="OY882872">
    <property type="protein sequence ID" value="CAK6436551.1"/>
    <property type="molecule type" value="Genomic_DNA"/>
</dbReference>
<name>A0ABN9ZE43_PIPNA</name>
<dbReference type="InterPro" id="IPR006671">
    <property type="entry name" value="Cyclin_N"/>
</dbReference>
<dbReference type="SUPFAM" id="SSF47954">
    <property type="entry name" value="Cyclin-like"/>
    <property type="match status" value="2"/>
</dbReference>
<sequence>MPRESRESRESRERDAKEPDPAKEDSGADASAHSRKRKANVAVFLQDPDEEIDEIDRAGPSPRDDQPWAGGAACENPCALIPTPDKDDNERVYPTSAHKHPCARPPRASPLPLLNWANREEVWMIMLNKEMRYLHDQHLLQQHPLLQPRMRAILLDWLMEVCEVYKLHRETFYLAQDFFDRYMASQHDIVKTLLQLVGISALFIAAKLEEIYPPKLHQFAYVTDGACSVEDILTMELIIMKALKWQLGPLTVVSWLNVYMQVAYLNDVYQVLLPQYPQDVFVQIAELLDLCMLDVDCLEFPYGVLAASALYHFSCSELTHKVSGLLWKDIEKCVKWMSPFAMVIRETGSSKLKQFRGVPPEDAHNIQTHLSSLDLLDRAQAKKAILSEQNRLSPLPSGLLTPPPSGKKQSGEPETE</sequence>
<keyword evidence="1" id="KW-0132">Cell division</keyword>
<dbReference type="SMART" id="SM01332">
    <property type="entry name" value="Cyclin_C"/>
    <property type="match status" value="1"/>
</dbReference>
<evidence type="ECO:0000256" key="3">
    <source>
        <dbReference type="ARBA" id="ARBA00023306"/>
    </source>
</evidence>
<dbReference type="InterPro" id="IPR048258">
    <property type="entry name" value="Cyclins_cyclin-box"/>
</dbReference>
<evidence type="ECO:0000256" key="1">
    <source>
        <dbReference type="ARBA" id="ARBA00022618"/>
    </source>
</evidence>
<evidence type="ECO:0000256" key="4">
    <source>
        <dbReference type="RuleBase" id="RU000383"/>
    </source>
</evidence>
<evidence type="ECO:0000313" key="9">
    <source>
        <dbReference type="Proteomes" id="UP001314169"/>
    </source>
</evidence>
<feature type="domain" description="Cyclin-like" evidence="6">
    <location>
        <begin position="156"/>
        <end position="241"/>
    </location>
</feature>
<evidence type="ECO:0000256" key="5">
    <source>
        <dbReference type="SAM" id="MobiDB-lite"/>
    </source>
</evidence>
<proteinExistence type="inferred from homology"/>
<feature type="region of interest" description="Disordered" evidence="5">
    <location>
        <begin position="387"/>
        <end position="416"/>
    </location>
</feature>
<dbReference type="InterPro" id="IPR004367">
    <property type="entry name" value="Cyclin_C-dom"/>
</dbReference>
<feature type="region of interest" description="Disordered" evidence="5">
    <location>
        <begin position="1"/>
        <end position="79"/>
    </location>
</feature>
<organism evidence="8 9">
    <name type="scientific">Pipistrellus nathusii</name>
    <name type="common">Nathusius' pipistrelle</name>
    <dbReference type="NCBI Taxonomy" id="59473"/>
    <lineage>
        <taxon>Eukaryota</taxon>
        <taxon>Metazoa</taxon>
        <taxon>Chordata</taxon>
        <taxon>Craniata</taxon>
        <taxon>Vertebrata</taxon>
        <taxon>Euteleostomi</taxon>
        <taxon>Mammalia</taxon>
        <taxon>Eutheria</taxon>
        <taxon>Laurasiatheria</taxon>
        <taxon>Chiroptera</taxon>
        <taxon>Yangochiroptera</taxon>
        <taxon>Vespertilionidae</taxon>
        <taxon>Pipistrellus</taxon>
    </lineage>
</organism>
<evidence type="ECO:0008006" key="10">
    <source>
        <dbReference type="Google" id="ProtNLM"/>
    </source>
</evidence>
<comment type="similarity">
    <text evidence="4">Belongs to the cyclin family.</text>
</comment>
<dbReference type="InterPro" id="IPR039361">
    <property type="entry name" value="Cyclin"/>
</dbReference>
<dbReference type="InterPro" id="IPR013763">
    <property type="entry name" value="Cyclin-like_dom"/>
</dbReference>
<dbReference type="InterPro" id="IPR036915">
    <property type="entry name" value="Cyclin-like_sf"/>
</dbReference>
<gene>
    <name evidence="8" type="ORF">MPIPNATIZW_LOCUS4857</name>
</gene>
<dbReference type="SMART" id="SM00385">
    <property type="entry name" value="CYCLIN"/>
    <property type="match status" value="1"/>
</dbReference>
<evidence type="ECO:0000259" key="7">
    <source>
        <dbReference type="SMART" id="SM01332"/>
    </source>
</evidence>
<feature type="compositionally biased region" description="Basic and acidic residues" evidence="5">
    <location>
        <begin position="1"/>
        <end position="26"/>
    </location>
</feature>
<dbReference type="PROSITE" id="PS00292">
    <property type="entry name" value="CYCLINS"/>
    <property type="match status" value="1"/>
</dbReference>
<feature type="domain" description="Cyclin C-terminal" evidence="7">
    <location>
        <begin position="250"/>
        <end position="372"/>
    </location>
</feature>
<dbReference type="Proteomes" id="UP001314169">
    <property type="component" value="Chromosome 15"/>
</dbReference>
<evidence type="ECO:0000313" key="8">
    <source>
        <dbReference type="EMBL" id="CAK6436551.1"/>
    </source>
</evidence>
<keyword evidence="2 4" id="KW-0195">Cyclin</keyword>
<dbReference type="Pfam" id="PF02984">
    <property type="entry name" value="Cyclin_C"/>
    <property type="match status" value="1"/>
</dbReference>
<dbReference type="PANTHER" id="PTHR10177">
    <property type="entry name" value="CYCLINS"/>
    <property type="match status" value="1"/>
</dbReference>
<evidence type="ECO:0000259" key="6">
    <source>
        <dbReference type="SMART" id="SM00385"/>
    </source>
</evidence>
<reference evidence="8" key="1">
    <citation type="submission" date="2023-12" db="EMBL/GenBank/DDBJ databases">
        <authorList>
            <person name="Brown T."/>
        </authorList>
    </citation>
    <scope>NUCLEOTIDE SEQUENCE</scope>
</reference>
<protein>
    <recommendedName>
        <fullName evidence="10">Cyclin E1</fullName>
    </recommendedName>
</protein>
<keyword evidence="3" id="KW-0131">Cell cycle</keyword>
<accession>A0ABN9ZE43</accession>